<dbReference type="EMBL" id="RRYP01012758">
    <property type="protein sequence ID" value="TNV76903.1"/>
    <property type="molecule type" value="Genomic_DNA"/>
</dbReference>
<gene>
    <name evidence="2" type="ORF">FGO68_gene9754</name>
</gene>
<comment type="caution">
    <text evidence="2">The sequence shown here is derived from an EMBL/GenBank/DDBJ whole genome shotgun (WGS) entry which is preliminary data.</text>
</comment>
<accession>A0A8J8NL72</accession>
<dbReference type="Proteomes" id="UP000785679">
    <property type="component" value="Unassembled WGS sequence"/>
</dbReference>
<evidence type="ECO:0000313" key="2">
    <source>
        <dbReference type="EMBL" id="TNV76903.1"/>
    </source>
</evidence>
<reference evidence="2" key="1">
    <citation type="submission" date="2019-06" db="EMBL/GenBank/DDBJ databases">
        <authorList>
            <person name="Zheng W."/>
        </authorList>
    </citation>
    <scope>NUCLEOTIDE SEQUENCE</scope>
    <source>
        <strain evidence="2">QDHG01</strain>
    </source>
</reference>
<protein>
    <submittedName>
        <fullName evidence="2">Uncharacterized protein</fullName>
    </submittedName>
</protein>
<evidence type="ECO:0000256" key="1">
    <source>
        <dbReference type="SAM" id="SignalP"/>
    </source>
</evidence>
<keyword evidence="1" id="KW-0732">Signal</keyword>
<feature type="chain" id="PRO_5035186651" evidence="1">
    <location>
        <begin position="17"/>
        <end position="297"/>
    </location>
</feature>
<keyword evidence="3" id="KW-1185">Reference proteome</keyword>
<sequence>MRSLAALAALVGTTLATADFLQSPAPLMDEPAPFKWPNATIPFAETLSCETCVRGGYDYCIFRTFPSQTVHGMKRNCTSYPITPEINSVSNVNETDRWVCSLAFKDEVNAIINTCGAYISTNREKQCGDYLIDLNGKKRDATMSIVGLPLWGSCTYRVHTKCGFPTMKYNSESDITGEFDIAYTSYDDYTIDDDINSWEFNQKSSFAGLIVSKNENTTLVVPGTVEHSEYEDCSSKDRNLYLTVTRVKVNTPAEPEVPSSDNITTPEQRRLLQSGDELSNIYFTFSISALALSALAF</sequence>
<dbReference type="AlphaFoldDB" id="A0A8J8NL72"/>
<proteinExistence type="predicted"/>
<organism evidence="2 3">
    <name type="scientific">Halteria grandinella</name>
    <dbReference type="NCBI Taxonomy" id="5974"/>
    <lineage>
        <taxon>Eukaryota</taxon>
        <taxon>Sar</taxon>
        <taxon>Alveolata</taxon>
        <taxon>Ciliophora</taxon>
        <taxon>Intramacronucleata</taxon>
        <taxon>Spirotrichea</taxon>
        <taxon>Stichotrichia</taxon>
        <taxon>Sporadotrichida</taxon>
        <taxon>Halteriidae</taxon>
        <taxon>Halteria</taxon>
    </lineage>
</organism>
<name>A0A8J8NL72_HALGN</name>
<feature type="signal peptide" evidence="1">
    <location>
        <begin position="1"/>
        <end position="16"/>
    </location>
</feature>
<evidence type="ECO:0000313" key="3">
    <source>
        <dbReference type="Proteomes" id="UP000785679"/>
    </source>
</evidence>